<accession>A0A398B486</accession>
<comment type="caution">
    <text evidence="2">The sequence shown here is derived from an EMBL/GenBank/DDBJ whole genome shotgun (WGS) entry which is preliminary data.</text>
</comment>
<name>A0A398B486_9BACI</name>
<dbReference type="AlphaFoldDB" id="A0A398B486"/>
<gene>
    <name evidence="2" type="ORF">D1953_15075</name>
</gene>
<sequence length="190" mass="20784">MLILMSGFIAILYTYVLYFSAKKLQVRKAEGKMKCVPMAYGMMFGTLIGLVATFLYPGDLAVTTVVSMIVSSCFAVFVGKLFDLAGIIEALGATLMGAMMGAMLAAMTPDTRISFMLIAMDLFYVAVVGLLLYFMKLHSVKKEKVNMKKVTLGACIIAVATCTTLVSSVLLDQMENPQQVEQSDHMHHHE</sequence>
<dbReference type="Proteomes" id="UP000266016">
    <property type="component" value="Unassembled WGS sequence"/>
</dbReference>
<keyword evidence="1" id="KW-0472">Membrane</keyword>
<feature type="transmembrane region" description="Helical" evidence="1">
    <location>
        <begin position="61"/>
        <end position="79"/>
    </location>
</feature>
<feature type="transmembrane region" description="Helical" evidence="1">
    <location>
        <begin position="86"/>
        <end position="107"/>
    </location>
</feature>
<keyword evidence="1" id="KW-0812">Transmembrane</keyword>
<reference evidence="2 3" key="1">
    <citation type="submission" date="2018-08" db="EMBL/GenBank/DDBJ databases">
        <title>Bacillus jemisoniae sp. nov., Bacillus chryseoplanitiae sp. nov., Bacillus resnikiae sp. nov., and Bacillus frankliniae sp. nov., isolated from Viking spacecraft and associated surfaces.</title>
        <authorList>
            <person name="Seuylemezian A."/>
            <person name="Vaishampayan P."/>
        </authorList>
    </citation>
    <scope>NUCLEOTIDE SEQUENCE [LARGE SCALE GENOMIC DNA]</scope>
    <source>
        <strain evidence="2 3">MA001</strain>
    </source>
</reference>
<dbReference type="RefSeq" id="WP_119118010.1">
    <property type="nucleotide sequence ID" value="NZ_QWVS01000032.1"/>
</dbReference>
<feature type="transmembrane region" description="Helical" evidence="1">
    <location>
        <begin position="36"/>
        <end position="55"/>
    </location>
</feature>
<keyword evidence="1" id="KW-1133">Transmembrane helix</keyword>
<feature type="transmembrane region" description="Helical" evidence="1">
    <location>
        <begin position="150"/>
        <end position="171"/>
    </location>
</feature>
<evidence type="ECO:0000256" key="1">
    <source>
        <dbReference type="SAM" id="Phobius"/>
    </source>
</evidence>
<evidence type="ECO:0000313" key="3">
    <source>
        <dbReference type="Proteomes" id="UP000266016"/>
    </source>
</evidence>
<evidence type="ECO:0000313" key="2">
    <source>
        <dbReference type="EMBL" id="RID83628.1"/>
    </source>
</evidence>
<proteinExistence type="predicted"/>
<keyword evidence="3" id="KW-1185">Reference proteome</keyword>
<dbReference type="EMBL" id="QWVS01000032">
    <property type="protein sequence ID" value="RID83628.1"/>
    <property type="molecule type" value="Genomic_DNA"/>
</dbReference>
<feature type="transmembrane region" description="Helical" evidence="1">
    <location>
        <begin position="113"/>
        <end position="134"/>
    </location>
</feature>
<organism evidence="2 3">
    <name type="scientific">Peribacillus asahii</name>
    <dbReference type="NCBI Taxonomy" id="228899"/>
    <lineage>
        <taxon>Bacteria</taxon>
        <taxon>Bacillati</taxon>
        <taxon>Bacillota</taxon>
        <taxon>Bacilli</taxon>
        <taxon>Bacillales</taxon>
        <taxon>Bacillaceae</taxon>
        <taxon>Peribacillus</taxon>
    </lineage>
</organism>
<protein>
    <submittedName>
        <fullName evidence="2">Uncharacterized protein</fullName>
    </submittedName>
</protein>
<feature type="transmembrane region" description="Helical" evidence="1">
    <location>
        <begin position="6"/>
        <end position="24"/>
    </location>
</feature>